<dbReference type="PROSITE" id="PS00640">
    <property type="entry name" value="THIOL_PROTEASE_ASN"/>
    <property type="match status" value="1"/>
</dbReference>
<organism evidence="4 5">
    <name type="scientific">Steinernema carpocapsae</name>
    <name type="common">Entomopathogenic nematode</name>
    <dbReference type="NCBI Taxonomy" id="34508"/>
    <lineage>
        <taxon>Eukaryota</taxon>
        <taxon>Metazoa</taxon>
        <taxon>Ecdysozoa</taxon>
        <taxon>Nematoda</taxon>
        <taxon>Chromadorea</taxon>
        <taxon>Rhabditida</taxon>
        <taxon>Tylenchina</taxon>
        <taxon>Panagrolaimomorpha</taxon>
        <taxon>Strongyloidoidea</taxon>
        <taxon>Steinernematidae</taxon>
        <taxon>Steinernema</taxon>
    </lineage>
</organism>
<reference evidence="4 5" key="1">
    <citation type="journal article" date="2015" name="Genome Biol.">
        <title>Comparative genomics of Steinernema reveals deeply conserved gene regulatory networks.</title>
        <authorList>
            <person name="Dillman A.R."/>
            <person name="Macchietto M."/>
            <person name="Porter C.F."/>
            <person name="Rogers A."/>
            <person name="Williams B."/>
            <person name="Antoshechkin I."/>
            <person name="Lee M.M."/>
            <person name="Goodwin Z."/>
            <person name="Lu X."/>
            <person name="Lewis E.E."/>
            <person name="Goodrich-Blair H."/>
            <person name="Stock S.P."/>
            <person name="Adams B.J."/>
            <person name="Sternberg P.W."/>
            <person name="Mortazavi A."/>
        </authorList>
    </citation>
    <scope>NUCLEOTIDE SEQUENCE [LARGE SCALE GENOMIC DNA]</scope>
    <source>
        <strain evidence="4 5">ALL</strain>
    </source>
</reference>
<name>A0A4U5MRK4_STECR</name>
<dbReference type="InterPro" id="IPR025660">
    <property type="entry name" value="Pept_his_AS"/>
</dbReference>
<dbReference type="PANTHER" id="PTHR12411">
    <property type="entry name" value="CYSTEINE PROTEASE FAMILY C1-RELATED"/>
    <property type="match status" value="1"/>
</dbReference>
<evidence type="ECO:0000256" key="2">
    <source>
        <dbReference type="ARBA" id="ARBA00023157"/>
    </source>
</evidence>
<reference evidence="4 5" key="2">
    <citation type="journal article" date="2019" name="G3 (Bethesda)">
        <title>Hybrid Assembly of the Genome of the Entomopathogenic Nematode Steinernema carpocapsae Identifies the X-Chromosome.</title>
        <authorList>
            <person name="Serra L."/>
            <person name="Macchietto M."/>
            <person name="Macias-Munoz A."/>
            <person name="McGill C.J."/>
            <person name="Rodriguez I.M."/>
            <person name="Rodriguez B."/>
            <person name="Murad R."/>
            <person name="Mortazavi A."/>
        </authorList>
    </citation>
    <scope>NUCLEOTIDE SEQUENCE [LARGE SCALE GENOMIC DNA]</scope>
    <source>
        <strain evidence="4 5">ALL</strain>
    </source>
</reference>
<keyword evidence="5" id="KW-1185">Reference proteome</keyword>
<dbReference type="InterPro" id="IPR038765">
    <property type="entry name" value="Papain-like_cys_pep_sf"/>
</dbReference>
<evidence type="ECO:0000256" key="1">
    <source>
        <dbReference type="ARBA" id="ARBA00008455"/>
    </source>
</evidence>
<protein>
    <recommendedName>
        <fullName evidence="3">Peptidase C1A papain C-terminal domain-containing protein</fullName>
    </recommendedName>
</protein>
<dbReference type="InterPro" id="IPR013128">
    <property type="entry name" value="Peptidase_C1A"/>
</dbReference>
<sequence>MQVTILGVCYNPKSSSEWFGNHGMLVVGYGTDSVGGDYWIVKNSWGMSWGESGYVRMARNRNNHCGIATKATVPLSEWCTHPHSN</sequence>
<dbReference type="AlphaFoldDB" id="A0A4U5MRK4"/>
<dbReference type="Proteomes" id="UP000298663">
    <property type="component" value="Unassembled WGS sequence"/>
</dbReference>
<accession>A0A4U5MRK4</accession>
<dbReference type="InterPro" id="IPR000668">
    <property type="entry name" value="Peptidase_C1A_C"/>
</dbReference>
<dbReference type="InterPro" id="IPR025661">
    <property type="entry name" value="Pept_asp_AS"/>
</dbReference>
<feature type="domain" description="Peptidase C1A papain C-terminal" evidence="3">
    <location>
        <begin position="7"/>
        <end position="74"/>
    </location>
</feature>
<evidence type="ECO:0000259" key="3">
    <source>
        <dbReference type="Pfam" id="PF00112"/>
    </source>
</evidence>
<comment type="caution">
    <text evidence="4">The sequence shown here is derived from an EMBL/GenBank/DDBJ whole genome shotgun (WGS) entry which is preliminary data.</text>
</comment>
<dbReference type="STRING" id="34508.A0A4U5MRK4"/>
<dbReference type="Pfam" id="PF00112">
    <property type="entry name" value="Peptidase_C1"/>
    <property type="match status" value="1"/>
</dbReference>
<dbReference type="Gene3D" id="3.90.70.10">
    <property type="entry name" value="Cysteine proteinases"/>
    <property type="match status" value="1"/>
</dbReference>
<gene>
    <name evidence="4" type="ORF">L596_019763</name>
</gene>
<evidence type="ECO:0000313" key="4">
    <source>
        <dbReference type="EMBL" id="TKR72291.1"/>
    </source>
</evidence>
<dbReference type="EMBL" id="AZBU02000006">
    <property type="protein sequence ID" value="TKR72291.1"/>
    <property type="molecule type" value="Genomic_DNA"/>
</dbReference>
<dbReference type="OrthoDB" id="65740at2759"/>
<proteinExistence type="inferred from homology"/>
<dbReference type="GO" id="GO:0008234">
    <property type="term" value="F:cysteine-type peptidase activity"/>
    <property type="evidence" value="ECO:0007669"/>
    <property type="project" value="InterPro"/>
</dbReference>
<dbReference type="PROSITE" id="PS00639">
    <property type="entry name" value="THIOL_PROTEASE_HIS"/>
    <property type="match status" value="1"/>
</dbReference>
<dbReference type="SUPFAM" id="SSF54001">
    <property type="entry name" value="Cysteine proteinases"/>
    <property type="match status" value="1"/>
</dbReference>
<dbReference type="GO" id="GO:0006508">
    <property type="term" value="P:proteolysis"/>
    <property type="evidence" value="ECO:0007669"/>
    <property type="project" value="InterPro"/>
</dbReference>
<evidence type="ECO:0000313" key="5">
    <source>
        <dbReference type="Proteomes" id="UP000298663"/>
    </source>
</evidence>
<keyword evidence="2" id="KW-1015">Disulfide bond</keyword>
<comment type="similarity">
    <text evidence="1">Belongs to the peptidase C1 family.</text>
</comment>